<dbReference type="Proteomes" id="UP000243793">
    <property type="component" value="Chromosome"/>
</dbReference>
<keyword evidence="1" id="KW-0808">Transferase</keyword>
<evidence type="ECO:0000313" key="1">
    <source>
        <dbReference type="EMBL" id="ART81079.1"/>
    </source>
</evidence>
<accession>A0A1Y0D0H3</accession>
<reference evidence="2" key="1">
    <citation type="submission" date="2017-05" db="EMBL/GenBank/DDBJ databases">
        <authorList>
            <person name="Sung H."/>
        </authorList>
    </citation>
    <scope>NUCLEOTIDE SEQUENCE [LARGE SCALE GENOMIC DNA]</scope>
    <source>
        <strain evidence="2">AMac2203</strain>
    </source>
</reference>
<dbReference type="RefSeq" id="WP_086965328.1">
    <property type="nucleotide sequence ID" value="NZ_CP021376.1"/>
</dbReference>
<sequence length="142" mass="16370">MRWLSASYIEHYVCENCHGIHFSELQALEGVLESRLFVEQEGALLTSEIEIRPTALLVLMAELGRLNMNYPSLKVFVDIVDDNLPRLIVAHYLHTQVGMSEQQFIWIMQQTMMATQQLLLEIEELGFLMQDDEPLKTPLAVH</sequence>
<keyword evidence="2" id="KW-1185">Reference proteome</keyword>
<organism evidence="1 2">
    <name type="scientific">Oceanisphaera avium</name>
    <dbReference type="NCBI Taxonomy" id="1903694"/>
    <lineage>
        <taxon>Bacteria</taxon>
        <taxon>Pseudomonadati</taxon>
        <taxon>Pseudomonadota</taxon>
        <taxon>Gammaproteobacteria</taxon>
        <taxon>Aeromonadales</taxon>
        <taxon>Aeromonadaceae</taxon>
        <taxon>Oceanisphaera</taxon>
    </lineage>
</organism>
<dbReference type="AlphaFoldDB" id="A0A1Y0D0H3"/>
<gene>
    <name evidence="1" type="ORF">CBP12_02900</name>
</gene>
<dbReference type="OrthoDB" id="6398515at2"/>
<dbReference type="InterPro" id="IPR019660">
    <property type="entry name" value="Put_sensory_transdc_reg_YbjN"/>
</dbReference>
<dbReference type="EMBL" id="CP021376">
    <property type="protein sequence ID" value="ART81079.1"/>
    <property type="molecule type" value="Genomic_DNA"/>
</dbReference>
<proteinExistence type="predicted"/>
<protein>
    <submittedName>
        <fullName evidence="1">Histidine kinase</fullName>
    </submittedName>
</protein>
<dbReference type="KEGG" id="ocm:CBP12_02900"/>
<dbReference type="GO" id="GO:0016301">
    <property type="term" value="F:kinase activity"/>
    <property type="evidence" value="ECO:0007669"/>
    <property type="project" value="UniProtKB-KW"/>
</dbReference>
<keyword evidence="1" id="KW-0418">Kinase</keyword>
<dbReference type="Pfam" id="PF10722">
    <property type="entry name" value="YbjN"/>
    <property type="match status" value="1"/>
</dbReference>
<name>A0A1Y0D0H3_9GAMM</name>
<evidence type="ECO:0000313" key="2">
    <source>
        <dbReference type="Proteomes" id="UP000243793"/>
    </source>
</evidence>